<name>A0A2P2KDT8_RHIMU</name>
<protein>
    <submittedName>
        <fullName evidence="1">Uncharacterized protein</fullName>
    </submittedName>
</protein>
<dbReference type="AlphaFoldDB" id="A0A2P2KDT8"/>
<reference evidence="1" key="1">
    <citation type="submission" date="2018-02" db="EMBL/GenBank/DDBJ databases">
        <title>Rhizophora mucronata_Transcriptome.</title>
        <authorList>
            <person name="Meera S.P."/>
            <person name="Sreeshan A."/>
            <person name="Augustine A."/>
        </authorList>
    </citation>
    <scope>NUCLEOTIDE SEQUENCE</scope>
    <source>
        <tissue evidence="1">Leaf</tissue>
    </source>
</reference>
<sequence>MWQIVTDPGSSDPLSRGESYFASHGDNIFSFFKASLAREFCRNLLHVQSKESRNYDNHLNSSFSALQLQFAQYLLC</sequence>
<accession>A0A2P2KDT8</accession>
<dbReference type="EMBL" id="GGEC01023422">
    <property type="protein sequence ID" value="MBX03906.1"/>
    <property type="molecule type" value="Transcribed_RNA"/>
</dbReference>
<evidence type="ECO:0000313" key="1">
    <source>
        <dbReference type="EMBL" id="MBX03906.1"/>
    </source>
</evidence>
<proteinExistence type="predicted"/>
<organism evidence="1">
    <name type="scientific">Rhizophora mucronata</name>
    <name type="common">Asiatic mangrove</name>
    <dbReference type="NCBI Taxonomy" id="61149"/>
    <lineage>
        <taxon>Eukaryota</taxon>
        <taxon>Viridiplantae</taxon>
        <taxon>Streptophyta</taxon>
        <taxon>Embryophyta</taxon>
        <taxon>Tracheophyta</taxon>
        <taxon>Spermatophyta</taxon>
        <taxon>Magnoliopsida</taxon>
        <taxon>eudicotyledons</taxon>
        <taxon>Gunneridae</taxon>
        <taxon>Pentapetalae</taxon>
        <taxon>rosids</taxon>
        <taxon>fabids</taxon>
        <taxon>Malpighiales</taxon>
        <taxon>Rhizophoraceae</taxon>
        <taxon>Rhizophora</taxon>
    </lineage>
</organism>